<dbReference type="Gene3D" id="3.60.21.10">
    <property type="match status" value="1"/>
</dbReference>
<dbReference type="InterPro" id="IPR052169">
    <property type="entry name" value="CW_Biosynth-Accessory"/>
</dbReference>
<evidence type="ECO:0000256" key="1">
    <source>
        <dbReference type="ARBA" id="ARBA00005662"/>
    </source>
</evidence>
<comment type="caution">
    <text evidence="3">The sequence shown here is derived from an EMBL/GenBank/DDBJ whole genome shotgun (WGS) entry which is preliminary data.</text>
</comment>
<dbReference type="InterPro" id="IPR029052">
    <property type="entry name" value="Metallo-depent_PP-like"/>
</dbReference>
<dbReference type="CDD" id="cd07381">
    <property type="entry name" value="MPP_CapA"/>
    <property type="match status" value="1"/>
</dbReference>
<sequence length="432" mass="48062">MKKTSFIATGDAFITRRFPEGGYEGFEAVRDCIMQHDVKFSNLEMTFHDHEGYPAAFSGGTWAMADPRTLDDMKSFGFNLYNTANNHSHDYSHGGVLATIEHLRERDMIFAGTGKNLGDASRPCYLETKKARVAMIGVTSSFHESGMAGGQSADMCGRPGLNPLRFETVYHVTQEYYDQVAGLAALTKVNASMENSVKNGYKNPPPEGTFLFGKYKFKLDETNWIESIPNETDMARIEGEIREAGKQADVVLVSIHAHETDAGDTKVPAMFLETFARRCVDAGADVIIGHGPHELRGIEIYKGKPIFYSLGNFLFETETVDLQPYDAYLNKKLPLDTKVGAYMDDRSKMGTVGYGVLPEIWFSVMAAWDMEDGKTTEIRLYPISLGMERVRSQKGVPVMTGDEKVLEYLAELSAPYGTAMEIRDGVGYIRLK</sequence>
<feature type="domain" description="Capsule synthesis protein CapA" evidence="2">
    <location>
        <begin position="5"/>
        <end position="317"/>
    </location>
</feature>
<dbReference type="SMART" id="SM00854">
    <property type="entry name" value="PGA_cap"/>
    <property type="match status" value="1"/>
</dbReference>
<proteinExistence type="inferred from homology"/>
<dbReference type="Pfam" id="PF09587">
    <property type="entry name" value="PGA_cap"/>
    <property type="match status" value="1"/>
</dbReference>
<dbReference type="SUPFAM" id="SSF56300">
    <property type="entry name" value="Metallo-dependent phosphatases"/>
    <property type="match status" value="1"/>
</dbReference>
<evidence type="ECO:0000313" key="3">
    <source>
        <dbReference type="EMBL" id="MBC8597688.1"/>
    </source>
</evidence>
<gene>
    <name evidence="3" type="ORF">H8708_00300</name>
</gene>
<dbReference type="RefSeq" id="WP_262426601.1">
    <property type="nucleotide sequence ID" value="NZ_JACRTJ010000001.1"/>
</dbReference>
<comment type="similarity">
    <text evidence="1">Belongs to the CapA family.</text>
</comment>
<name>A0ABR7NNV3_9FIRM</name>
<dbReference type="EMBL" id="JACRTJ010000001">
    <property type="protein sequence ID" value="MBC8597688.1"/>
    <property type="molecule type" value="Genomic_DNA"/>
</dbReference>
<dbReference type="PANTHER" id="PTHR33393:SF13">
    <property type="entry name" value="PGA BIOSYNTHESIS PROTEIN CAPA"/>
    <property type="match status" value="1"/>
</dbReference>
<dbReference type="Proteomes" id="UP000647491">
    <property type="component" value="Unassembled WGS sequence"/>
</dbReference>
<dbReference type="InterPro" id="IPR019079">
    <property type="entry name" value="Capsule_synth_CapA"/>
</dbReference>
<reference evidence="3 4" key="1">
    <citation type="submission" date="2020-08" db="EMBL/GenBank/DDBJ databases">
        <title>Genome public.</title>
        <authorList>
            <person name="Liu C."/>
            <person name="Sun Q."/>
        </authorList>
    </citation>
    <scope>NUCLEOTIDE SEQUENCE [LARGE SCALE GENOMIC DNA]</scope>
    <source>
        <strain evidence="3 4">BX10</strain>
    </source>
</reference>
<accession>A0ABR7NNV3</accession>
<evidence type="ECO:0000313" key="4">
    <source>
        <dbReference type="Proteomes" id="UP000647491"/>
    </source>
</evidence>
<evidence type="ECO:0000259" key="2">
    <source>
        <dbReference type="SMART" id="SM00854"/>
    </source>
</evidence>
<dbReference type="PANTHER" id="PTHR33393">
    <property type="entry name" value="POLYGLUTAMINE SYNTHESIS ACCESSORY PROTEIN RV0574C-RELATED"/>
    <property type="match status" value="1"/>
</dbReference>
<keyword evidence="4" id="KW-1185">Reference proteome</keyword>
<organism evidence="3 4">
    <name type="scientific">Enterocloster hominis</name>
    <name type="common">ex Liu et al. 2021</name>
    <dbReference type="NCBI Taxonomy" id="2763663"/>
    <lineage>
        <taxon>Bacteria</taxon>
        <taxon>Bacillati</taxon>
        <taxon>Bacillota</taxon>
        <taxon>Clostridia</taxon>
        <taxon>Lachnospirales</taxon>
        <taxon>Lachnospiraceae</taxon>
        <taxon>Enterocloster</taxon>
    </lineage>
</organism>
<protein>
    <submittedName>
        <fullName evidence="3">CapA family protein</fullName>
    </submittedName>
</protein>